<dbReference type="AlphaFoldDB" id="A0A4R9AMV7"/>
<comment type="caution">
    <text evidence="4">The sequence shown here is derived from an EMBL/GenBank/DDBJ whole genome shotgun (WGS) entry which is preliminary data.</text>
</comment>
<dbReference type="GO" id="GO:0005886">
    <property type="term" value="C:plasma membrane"/>
    <property type="evidence" value="ECO:0007669"/>
    <property type="project" value="InterPro"/>
</dbReference>
<keyword evidence="5" id="KW-1185">Reference proteome</keyword>
<evidence type="ECO:0000256" key="1">
    <source>
        <dbReference type="SAM" id="MobiDB-lite"/>
    </source>
</evidence>
<evidence type="ECO:0000256" key="2">
    <source>
        <dbReference type="SAM" id="Phobius"/>
    </source>
</evidence>
<keyword evidence="2" id="KW-1133">Transmembrane helix</keyword>
<dbReference type="Pfam" id="PF10099">
    <property type="entry name" value="RskA_C"/>
    <property type="match status" value="1"/>
</dbReference>
<proteinExistence type="predicted"/>
<feature type="region of interest" description="Disordered" evidence="1">
    <location>
        <begin position="246"/>
        <end position="268"/>
    </location>
</feature>
<organism evidence="4 5">
    <name type="scientific">Cryobacterium ruanii</name>
    <dbReference type="NCBI Taxonomy" id="1259197"/>
    <lineage>
        <taxon>Bacteria</taxon>
        <taxon>Bacillati</taxon>
        <taxon>Actinomycetota</taxon>
        <taxon>Actinomycetes</taxon>
        <taxon>Micrococcales</taxon>
        <taxon>Microbacteriaceae</taxon>
        <taxon>Cryobacterium</taxon>
    </lineage>
</organism>
<feature type="transmembrane region" description="Helical" evidence="2">
    <location>
        <begin position="129"/>
        <end position="150"/>
    </location>
</feature>
<protein>
    <submittedName>
        <fullName evidence="4">Anti-sigma factor</fullName>
    </submittedName>
</protein>
<evidence type="ECO:0000313" key="5">
    <source>
        <dbReference type="Proteomes" id="UP000298154"/>
    </source>
</evidence>
<name>A0A4R9AMV7_9MICO</name>
<dbReference type="InterPro" id="IPR018764">
    <property type="entry name" value="RskA_C"/>
</dbReference>
<gene>
    <name evidence="4" type="ORF">E3T47_08665</name>
</gene>
<keyword evidence="2" id="KW-0812">Transmembrane</keyword>
<keyword evidence="2" id="KW-0472">Membrane</keyword>
<dbReference type="EMBL" id="SOHK01000014">
    <property type="protein sequence ID" value="TFD65614.1"/>
    <property type="molecule type" value="Genomic_DNA"/>
</dbReference>
<evidence type="ECO:0000313" key="4">
    <source>
        <dbReference type="EMBL" id="TFD65614.1"/>
    </source>
</evidence>
<accession>A0A4R9AMV7</accession>
<evidence type="ECO:0000259" key="3">
    <source>
        <dbReference type="Pfam" id="PF10099"/>
    </source>
</evidence>
<feature type="domain" description="Anti-sigma K factor RskA C-terminal" evidence="3">
    <location>
        <begin position="132"/>
        <end position="257"/>
    </location>
</feature>
<sequence length="268" mass="27641">MIPTDRAHLDCTHIVTDDLHLLALAELDVSDRERTHLAACAACAGEYLALRQVVQLGRAAGPDRLLTPPGGVWVGIHAELALSEAVRTPLLPPKLRYPTDAATRPDASAADHAEPAAFAPVRRLPRRRWVPVAAAVGLIGLVGGIAIGVATTAGGAERVVAEAALDALPGWSASGSARVEEAADGRRSVVVDLDAPAGASLREVWLLKADASGLVSLGFLDGSIGRFTVPAGVDLTQYPLVDVSAEPADGDPAHSGDSIVRGELHTGS</sequence>
<reference evidence="4 5" key="1">
    <citation type="submission" date="2019-03" db="EMBL/GenBank/DDBJ databases">
        <title>Genomics of glacier-inhabiting Cryobacterium strains.</title>
        <authorList>
            <person name="Liu Q."/>
            <person name="Xin Y.-H."/>
        </authorList>
    </citation>
    <scope>NUCLEOTIDE SEQUENCE [LARGE SCALE GENOMIC DNA]</scope>
    <source>
        <strain evidence="4 5">Sr36</strain>
    </source>
</reference>
<dbReference type="RefSeq" id="WP_134555691.1">
    <property type="nucleotide sequence ID" value="NZ_SOHK01000014.1"/>
</dbReference>
<dbReference type="OrthoDB" id="4328740at2"/>
<dbReference type="Proteomes" id="UP000298154">
    <property type="component" value="Unassembled WGS sequence"/>
</dbReference>